<name>A0A8S4PT15_OWEFU</name>
<dbReference type="SUPFAM" id="SSF57196">
    <property type="entry name" value="EGF/Laminin"/>
    <property type="match status" value="1"/>
</dbReference>
<dbReference type="InterPro" id="IPR000152">
    <property type="entry name" value="EGF-type_Asp/Asn_hydroxyl_site"/>
</dbReference>
<dbReference type="PANTHER" id="PTHR24042:SF5">
    <property type="entry name" value="EGF-LIKE CALCIUM-BINDING DOMAIN-CONTAINING PROTEIN"/>
    <property type="match status" value="1"/>
</dbReference>
<dbReference type="InterPro" id="IPR001881">
    <property type="entry name" value="EGF-like_Ca-bd_dom"/>
</dbReference>
<evidence type="ECO:0000313" key="11">
    <source>
        <dbReference type="EMBL" id="CAH1796299.1"/>
    </source>
</evidence>
<feature type="domain" description="EGF-like" evidence="10">
    <location>
        <begin position="13"/>
        <end position="52"/>
    </location>
</feature>
<keyword evidence="4" id="KW-0732">Signal</keyword>
<evidence type="ECO:0000259" key="10">
    <source>
        <dbReference type="PROSITE" id="PS50026"/>
    </source>
</evidence>
<sequence>MQNILEIRQCFLDVNECENENDCSLNADCTNFDGGYYCTCKPGFTGNGLDCTNINECLQNPNICPVNYTCEDAPVGYECITDDDLIAIPNFLENIGFSQIVNIEQCKINTLICDPAANCITDQFGFDYCECKPGYTGDGLTCDDINECKPDELNPCSDDATCINTFGSYLCECNVGHTGDGITCTSTNECTMSGICVTNASCIDTVGSYACLCLPPNVCTNVDECGDE</sequence>
<dbReference type="PROSITE" id="PS01187">
    <property type="entry name" value="EGF_CA"/>
    <property type="match status" value="1"/>
</dbReference>
<evidence type="ECO:0000256" key="7">
    <source>
        <dbReference type="ARBA" id="ARBA00023157"/>
    </source>
</evidence>
<keyword evidence="3 9" id="KW-0245">EGF-like domain</keyword>
<gene>
    <name evidence="11" type="ORF">OFUS_LOCUS20725</name>
</gene>
<feature type="non-terminal residue" evidence="11">
    <location>
        <position position="1"/>
    </location>
</feature>
<keyword evidence="2" id="KW-0964">Secreted</keyword>
<evidence type="ECO:0000256" key="5">
    <source>
        <dbReference type="ARBA" id="ARBA00022737"/>
    </source>
</evidence>
<dbReference type="Pfam" id="PF12661">
    <property type="entry name" value="hEGF"/>
    <property type="match status" value="1"/>
</dbReference>
<evidence type="ECO:0000313" key="12">
    <source>
        <dbReference type="Proteomes" id="UP000749559"/>
    </source>
</evidence>
<dbReference type="Pfam" id="PF12662">
    <property type="entry name" value="cEGF"/>
    <property type="match status" value="1"/>
</dbReference>
<accession>A0A8S4PT15</accession>
<dbReference type="InterPro" id="IPR018097">
    <property type="entry name" value="EGF_Ca-bd_CS"/>
</dbReference>
<keyword evidence="8" id="KW-0325">Glycoprotein</keyword>
<feature type="domain" description="EGF-like" evidence="10">
    <location>
        <begin position="102"/>
        <end position="143"/>
    </location>
</feature>
<keyword evidence="12" id="KW-1185">Reference proteome</keyword>
<evidence type="ECO:0000256" key="8">
    <source>
        <dbReference type="ARBA" id="ARBA00023180"/>
    </source>
</evidence>
<proteinExistence type="predicted"/>
<keyword evidence="6" id="KW-0106">Calcium</keyword>
<dbReference type="PANTHER" id="PTHR24042">
    <property type="entry name" value="NEL HOMOLOG"/>
    <property type="match status" value="1"/>
</dbReference>
<evidence type="ECO:0000256" key="9">
    <source>
        <dbReference type="PROSITE-ProRule" id="PRU00076"/>
    </source>
</evidence>
<dbReference type="Pfam" id="PF12947">
    <property type="entry name" value="EGF_3"/>
    <property type="match status" value="2"/>
</dbReference>
<dbReference type="SUPFAM" id="SSF57184">
    <property type="entry name" value="Growth factor receptor domain"/>
    <property type="match status" value="1"/>
</dbReference>
<dbReference type="SMART" id="SM00179">
    <property type="entry name" value="EGF_CA"/>
    <property type="match status" value="5"/>
</dbReference>
<evidence type="ECO:0000256" key="1">
    <source>
        <dbReference type="ARBA" id="ARBA00004613"/>
    </source>
</evidence>
<comment type="caution">
    <text evidence="9">Lacks conserved residue(s) required for the propagation of feature annotation.</text>
</comment>
<dbReference type="GO" id="GO:0008201">
    <property type="term" value="F:heparin binding"/>
    <property type="evidence" value="ECO:0007669"/>
    <property type="project" value="TreeGrafter"/>
</dbReference>
<dbReference type="InterPro" id="IPR026823">
    <property type="entry name" value="cEGF"/>
</dbReference>
<dbReference type="PROSITE" id="PS50026">
    <property type="entry name" value="EGF_3"/>
    <property type="match status" value="3"/>
</dbReference>
<dbReference type="InterPro" id="IPR051586">
    <property type="entry name" value="PKC-binding_NELL"/>
</dbReference>
<dbReference type="FunFam" id="2.10.25.10:FF:000038">
    <property type="entry name" value="Fibrillin 2"/>
    <property type="match status" value="2"/>
</dbReference>
<keyword evidence="7" id="KW-1015">Disulfide bond</keyword>
<comment type="subcellular location">
    <subcellularLocation>
        <location evidence="1">Secreted</location>
    </subcellularLocation>
</comment>
<comment type="caution">
    <text evidence="11">The sequence shown here is derived from an EMBL/GenBank/DDBJ whole genome shotgun (WGS) entry which is preliminary data.</text>
</comment>
<dbReference type="SMART" id="SM00181">
    <property type="entry name" value="EGF"/>
    <property type="match status" value="4"/>
</dbReference>
<dbReference type="InterPro" id="IPR009030">
    <property type="entry name" value="Growth_fac_rcpt_cys_sf"/>
</dbReference>
<dbReference type="AlphaFoldDB" id="A0A8S4PT15"/>
<evidence type="ECO:0000256" key="2">
    <source>
        <dbReference type="ARBA" id="ARBA00022525"/>
    </source>
</evidence>
<dbReference type="InterPro" id="IPR024731">
    <property type="entry name" value="NELL2-like_EGF"/>
</dbReference>
<protein>
    <recommendedName>
        <fullName evidence="10">EGF-like domain-containing protein</fullName>
    </recommendedName>
</protein>
<dbReference type="Gene3D" id="2.10.25.10">
    <property type="entry name" value="Laminin"/>
    <property type="match status" value="4"/>
</dbReference>
<dbReference type="GO" id="GO:0005509">
    <property type="term" value="F:calcium ion binding"/>
    <property type="evidence" value="ECO:0007669"/>
    <property type="project" value="InterPro"/>
</dbReference>
<dbReference type="Proteomes" id="UP000749559">
    <property type="component" value="Unassembled WGS sequence"/>
</dbReference>
<dbReference type="EMBL" id="CAIIXF020000010">
    <property type="protein sequence ID" value="CAH1796299.1"/>
    <property type="molecule type" value="Genomic_DNA"/>
</dbReference>
<dbReference type="OrthoDB" id="41109at2759"/>
<dbReference type="CDD" id="cd00054">
    <property type="entry name" value="EGF_CA"/>
    <property type="match status" value="3"/>
</dbReference>
<reference evidence="11" key="1">
    <citation type="submission" date="2022-03" db="EMBL/GenBank/DDBJ databases">
        <authorList>
            <person name="Martin C."/>
        </authorList>
    </citation>
    <scope>NUCLEOTIDE SEQUENCE</scope>
</reference>
<dbReference type="InterPro" id="IPR013032">
    <property type="entry name" value="EGF-like_CS"/>
</dbReference>
<keyword evidence="5" id="KW-0677">Repeat</keyword>
<dbReference type="PROSITE" id="PS00010">
    <property type="entry name" value="ASX_HYDROXYL"/>
    <property type="match status" value="3"/>
</dbReference>
<dbReference type="GO" id="GO:0005615">
    <property type="term" value="C:extracellular space"/>
    <property type="evidence" value="ECO:0007669"/>
    <property type="project" value="TreeGrafter"/>
</dbReference>
<dbReference type="PROSITE" id="PS01186">
    <property type="entry name" value="EGF_2"/>
    <property type="match status" value="2"/>
</dbReference>
<evidence type="ECO:0000256" key="3">
    <source>
        <dbReference type="ARBA" id="ARBA00022536"/>
    </source>
</evidence>
<organism evidence="11 12">
    <name type="scientific">Owenia fusiformis</name>
    <name type="common">Polychaete worm</name>
    <dbReference type="NCBI Taxonomy" id="6347"/>
    <lineage>
        <taxon>Eukaryota</taxon>
        <taxon>Metazoa</taxon>
        <taxon>Spiralia</taxon>
        <taxon>Lophotrochozoa</taxon>
        <taxon>Annelida</taxon>
        <taxon>Polychaeta</taxon>
        <taxon>Sedentaria</taxon>
        <taxon>Canalipalpata</taxon>
        <taxon>Sabellida</taxon>
        <taxon>Oweniida</taxon>
        <taxon>Oweniidae</taxon>
        <taxon>Owenia</taxon>
    </lineage>
</organism>
<dbReference type="InterPro" id="IPR000742">
    <property type="entry name" value="EGF"/>
</dbReference>
<evidence type="ECO:0000256" key="6">
    <source>
        <dbReference type="ARBA" id="ARBA00022837"/>
    </source>
</evidence>
<evidence type="ECO:0000256" key="4">
    <source>
        <dbReference type="ARBA" id="ARBA00022729"/>
    </source>
</evidence>
<feature type="domain" description="EGF-like" evidence="10">
    <location>
        <begin position="144"/>
        <end position="185"/>
    </location>
</feature>